<comment type="caution">
    <text evidence="1">The sequence shown here is derived from an EMBL/GenBank/DDBJ whole genome shotgun (WGS) entry which is preliminary data.</text>
</comment>
<dbReference type="OrthoDB" id="537650at2759"/>
<reference evidence="2" key="1">
    <citation type="journal article" date="2016" name="Nat. Commun.">
        <title>The Gonium pectorale genome demonstrates co-option of cell cycle regulation during the evolution of multicellularity.</title>
        <authorList>
            <person name="Hanschen E.R."/>
            <person name="Marriage T.N."/>
            <person name="Ferris P.J."/>
            <person name="Hamaji T."/>
            <person name="Toyoda A."/>
            <person name="Fujiyama A."/>
            <person name="Neme R."/>
            <person name="Noguchi H."/>
            <person name="Minakuchi Y."/>
            <person name="Suzuki M."/>
            <person name="Kawai-Toyooka H."/>
            <person name="Smith D.R."/>
            <person name="Sparks H."/>
            <person name="Anderson J."/>
            <person name="Bakaric R."/>
            <person name="Luria V."/>
            <person name="Karger A."/>
            <person name="Kirschner M.W."/>
            <person name="Durand P.M."/>
            <person name="Michod R.E."/>
            <person name="Nozaki H."/>
            <person name="Olson B.J."/>
        </authorList>
    </citation>
    <scope>NUCLEOTIDE SEQUENCE [LARGE SCALE GENOMIC DNA]</scope>
    <source>
        <strain evidence="2">NIES-2863</strain>
    </source>
</reference>
<evidence type="ECO:0008006" key="3">
    <source>
        <dbReference type="Google" id="ProtNLM"/>
    </source>
</evidence>
<sequence length="449" mass="50227">MGASVLLHDLLENLLEWVREEGVPVQASALQAAKEVAAQPFPSYNPGVPGRAIRSLLHAVEVPVLVLCDEVQSLFLPTLGGELDKPGSEYIRDCFMKYLLVHGPRTMLWCITGSSMSQTWISIAEMPPNGFTVITSAYTIALPATSSPDHLSLVMEDLREELLPREVYPLLLQLCPPSVALLTVMATEWLDVGAQEDVKGFVRHVLTTKLMEESMKEWRVGLAGLPLAQRLAVLDLASVGVGAPDVALHTGLRRFLIPHMEKTANGRWYLRDPYQRQIVRLMMHEDGTLRDSWSEDEFSASLEQQDSGWTLLRLGETADYLLGPMAGNRWRGKKLPDGTSEFREELQSEWNSRSLTWYSAEKNRRDMDSHLAMLVFYLRLGRNMLVHMKPWDAKSNTLLDVGVIEALPSVLDKPIVGFYGDAYKALRALVSNTVKEAKAEAEAKDTEKD</sequence>
<accession>A0A150GEV7</accession>
<evidence type="ECO:0000313" key="1">
    <source>
        <dbReference type="EMBL" id="KXZ48372.1"/>
    </source>
</evidence>
<dbReference type="Proteomes" id="UP000075714">
    <property type="component" value="Unassembled WGS sequence"/>
</dbReference>
<proteinExistence type="predicted"/>
<keyword evidence="2" id="KW-1185">Reference proteome</keyword>
<evidence type="ECO:0000313" key="2">
    <source>
        <dbReference type="Proteomes" id="UP000075714"/>
    </source>
</evidence>
<dbReference type="AlphaFoldDB" id="A0A150GEV7"/>
<gene>
    <name evidence="1" type="ORF">GPECTOR_28g779</name>
</gene>
<dbReference type="EMBL" id="LSYV01000029">
    <property type="protein sequence ID" value="KXZ48372.1"/>
    <property type="molecule type" value="Genomic_DNA"/>
</dbReference>
<name>A0A150GEV7_GONPE</name>
<organism evidence="1 2">
    <name type="scientific">Gonium pectorale</name>
    <name type="common">Green alga</name>
    <dbReference type="NCBI Taxonomy" id="33097"/>
    <lineage>
        <taxon>Eukaryota</taxon>
        <taxon>Viridiplantae</taxon>
        <taxon>Chlorophyta</taxon>
        <taxon>core chlorophytes</taxon>
        <taxon>Chlorophyceae</taxon>
        <taxon>CS clade</taxon>
        <taxon>Chlamydomonadales</taxon>
        <taxon>Volvocaceae</taxon>
        <taxon>Gonium</taxon>
    </lineage>
</organism>
<protein>
    <recommendedName>
        <fullName evidence="3">AAA-ATPase-like domain-containing protein</fullName>
    </recommendedName>
</protein>